<name>A0A7R9YEL7_9STRA</name>
<accession>A0A7R9YEL7</accession>
<gene>
    <name evidence="1" type="ORF">PPYR1160_LOCUS12088</name>
</gene>
<evidence type="ECO:0000313" key="1">
    <source>
        <dbReference type="EMBL" id="CAD8262586.1"/>
    </source>
</evidence>
<sequence length="338" mass="38294">MKRMRRFPLQIAAACCITAAFVVLFHRSAFRLKRMEREGSMSVSTVQRAPRCRLPPGMKVWSHRAKAGRAHDFGLNCRDTLRALLNAGVRSFDVDVLRVVEGEKRSLVLSHPLEAAARFLGEGSTEYSACAFIPMAAFVSMLDELSGYSSCKKACSRDEATCKVERCKRDWDVAFELKSRWEGDEDVRLFEEPEWMMAEFKRQAATLELSTDHCGVHLFDHHFAENDERMQLLDAISEHCLKYFPLRDRDGPLRPEMLPQALSGVIWPSVKLVHTPDGVKRRHAVLPDQDIVVWVVDDAEMLNLAVKASATGVVSNEPLHLIDVVRRGDWCGDEPEDQ</sequence>
<proteinExistence type="predicted"/>
<evidence type="ECO:0008006" key="2">
    <source>
        <dbReference type="Google" id="ProtNLM"/>
    </source>
</evidence>
<reference evidence="1" key="1">
    <citation type="submission" date="2021-01" db="EMBL/GenBank/DDBJ databases">
        <authorList>
            <person name="Corre E."/>
            <person name="Pelletier E."/>
            <person name="Niang G."/>
            <person name="Scheremetjew M."/>
            <person name="Finn R."/>
            <person name="Kale V."/>
            <person name="Holt S."/>
            <person name="Cochrane G."/>
            <person name="Meng A."/>
            <person name="Brown T."/>
            <person name="Cohen L."/>
        </authorList>
    </citation>
    <scope>NUCLEOTIDE SEQUENCE</scope>
    <source>
        <strain evidence="1">CCMP2078</strain>
    </source>
</reference>
<dbReference type="AlphaFoldDB" id="A0A7R9YEL7"/>
<protein>
    <recommendedName>
        <fullName evidence="2">Glycerophosphodiester phosphodiesterase</fullName>
    </recommendedName>
</protein>
<organism evidence="1">
    <name type="scientific">Pinguiococcus pyrenoidosus</name>
    <dbReference type="NCBI Taxonomy" id="172671"/>
    <lineage>
        <taxon>Eukaryota</taxon>
        <taxon>Sar</taxon>
        <taxon>Stramenopiles</taxon>
        <taxon>Ochrophyta</taxon>
        <taxon>Pinguiophyceae</taxon>
        <taxon>Pinguiochrysidales</taxon>
        <taxon>Pinguiochrysidaceae</taxon>
        <taxon>Pinguiococcus</taxon>
    </lineage>
</organism>
<dbReference type="EMBL" id="HBEA01015829">
    <property type="protein sequence ID" value="CAD8262586.1"/>
    <property type="molecule type" value="Transcribed_RNA"/>
</dbReference>